<sequence>MSLRTEHGGRGRGIAAAIEGLFGLTWFAWANAEAPGWLSPVLLVGSVLALVVLVAGVVLAVRSPAGSTPMADPAIRRRYNLVVAIEFAVIFLGAALLGRFAPDFVAAWIALVVGVHFVPLGRYFGERLLEVAGWVITAVAVAAGVVALTTDANSSTVAGVGTGLTLLVAGALALLGIRLFGTARV</sequence>
<feature type="transmembrane region" description="Helical" evidence="1">
    <location>
        <begin position="131"/>
        <end position="150"/>
    </location>
</feature>
<evidence type="ECO:0000313" key="3">
    <source>
        <dbReference type="Proteomes" id="UP001501676"/>
    </source>
</evidence>
<reference evidence="3" key="1">
    <citation type="journal article" date="2019" name="Int. J. Syst. Evol. Microbiol.">
        <title>The Global Catalogue of Microorganisms (GCM) 10K type strain sequencing project: providing services to taxonomists for standard genome sequencing and annotation.</title>
        <authorList>
            <consortium name="The Broad Institute Genomics Platform"/>
            <consortium name="The Broad Institute Genome Sequencing Center for Infectious Disease"/>
            <person name="Wu L."/>
            <person name="Ma J."/>
        </authorList>
    </citation>
    <scope>NUCLEOTIDE SEQUENCE [LARGE SCALE GENOMIC DNA]</scope>
    <source>
        <strain evidence="3">JCM 9458</strain>
    </source>
</reference>
<dbReference type="Proteomes" id="UP001501676">
    <property type="component" value="Unassembled WGS sequence"/>
</dbReference>
<evidence type="ECO:0008006" key="4">
    <source>
        <dbReference type="Google" id="ProtNLM"/>
    </source>
</evidence>
<feature type="transmembrane region" description="Helical" evidence="1">
    <location>
        <begin position="81"/>
        <end position="98"/>
    </location>
</feature>
<keyword evidence="3" id="KW-1185">Reference proteome</keyword>
<feature type="transmembrane region" description="Helical" evidence="1">
    <location>
        <begin position="104"/>
        <end position="124"/>
    </location>
</feature>
<dbReference type="RefSeq" id="WP_345726170.1">
    <property type="nucleotide sequence ID" value="NZ_BAAAYN010000002.1"/>
</dbReference>
<dbReference type="EMBL" id="BAAAYN010000002">
    <property type="protein sequence ID" value="GAA3382367.1"/>
    <property type="molecule type" value="Genomic_DNA"/>
</dbReference>
<feature type="transmembrane region" description="Helical" evidence="1">
    <location>
        <begin position="12"/>
        <end position="29"/>
    </location>
</feature>
<keyword evidence="1" id="KW-0812">Transmembrane</keyword>
<comment type="caution">
    <text evidence="2">The sequence shown here is derived from an EMBL/GenBank/DDBJ whole genome shotgun (WGS) entry which is preliminary data.</text>
</comment>
<organism evidence="2 3">
    <name type="scientific">Cryptosporangium minutisporangium</name>
    <dbReference type="NCBI Taxonomy" id="113569"/>
    <lineage>
        <taxon>Bacteria</taxon>
        <taxon>Bacillati</taxon>
        <taxon>Actinomycetota</taxon>
        <taxon>Actinomycetes</taxon>
        <taxon>Cryptosporangiales</taxon>
        <taxon>Cryptosporangiaceae</taxon>
        <taxon>Cryptosporangium</taxon>
    </lineage>
</organism>
<feature type="transmembrane region" description="Helical" evidence="1">
    <location>
        <begin position="156"/>
        <end position="180"/>
    </location>
</feature>
<name>A0ABP6SPR8_9ACTN</name>
<accession>A0ABP6SPR8</accession>
<feature type="transmembrane region" description="Helical" evidence="1">
    <location>
        <begin position="41"/>
        <end position="61"/>
    </location>
</feature>
<protein>
    <recommendedName>
        <fullName evidence="4">ABC transporter permease</fullName>
    </recommendedName>
</protein>
<evidence type="ECO:0000256" key="1">
    <source>
        <dbReference type="SAM" id="Phobius"/>
    </source>
</evidence>
<keyword evidence="1" id="KW-1133">Transmembrane helix</keyword>
<proteinExistence type="predicted"/>
<evidence type="ECO:0000313" key="2">
    <source>
        <dbReference type="EMBL" id="GAA3382367.1"/>
    </source>
</evidence>
<gene>
    <name evidence="2" type="ORF">GCM10020369_03940</name>
</gene>
<keyword evidence="1" id="KW-0472">Membrane</keyword>